<protein>
    <recommendedName>
        <fullName evidence="5">S1 motif domain-containing protein</fullName>
    </recommendedName>
</protein>
<evidence type="ECO:0000259" key="5">
    <source>
        <dbReference type="PROSITE" id="PS50126"/>
    </source>
</evidence>
<keyword evidence="3" id="KW-0687">Ribonucleoprotein</keyword>
<dbReference type="AlphaFoldDB" id="A0A150G3E7"/>
<dbReference type="OrthoDB" id="1693536at2759"/>
<dbReference type="InterPro" id="IPR050437">
    <property type="entry name" value="Ribos_protein_bS1-like"/>
</dbReference>
<keyword evidence="7" id="KW-1185">Reference proteome</keyword>
<feature type="domain" description="S1 motif" evidence="5">
    <location>
        <begin position="10"/>
        <end position="65"/>
    </location>
</feature>
<dbReference type="EMBL" id="LSYV01000069">
    <property type="protein sequence ID" value="KXZ44377.1"/>
    <property type="molecule type" value="Genomic_DNA"/>
</dbReference>
<comment type="caution">
    <text evidence="6">The sequence shown here is derived from an EMBL/GenBank/DDBJ whole genome shotgun (WGS) entry which is preliminary data.</text>
</comment>
<dbReference type="GO" id="GO:0005840">
    <property type="term" value="C:ribosome"/>
    <property type="evidence" value="ECO:0007669"/>
    <property type="project" value="UniProtKB-KW"/>
</dbReference>
<dbReference type="GO" id="GO:0003729">
    <property type="term" value="F:mRNA binding"/>
    <property type="evidence" value="ECO:0007669"/>
    <property type="project" value="TreeGrafter"/>
</dbReference>
<accession>A0A150G3E7</accession>
<evidence type="ECO:0000256" key="1">
    <source>
        <dbReference type="ARBA" id="ARBA00006767"/>
    </source>
</evidence>
<evidence type="ECO:0000256" key="4">
    <source>
        <dbReference type="SAM" id="MobiDB-lite"/>
    </source>
</evidence>
<dbReference type="PROSITE" id="PS50126">
    <property type="entry name" value="S1"/>
    <property type="match status" value="7"/>
</dbReference>
<dbReference type="GO" id="GO:0003735">
    <property type="term" value="F:structural constituent of ribosome"/>
    <property type="evidence" value="ECO:0007669"/>
    <property type="project" value="TreeGrafter"/>
</dbReference>
<dbReference type="GO" id="GO:0006412">
    <property type="term" value="P:translation"/>
    <property type="evidence" value="ECO:0007669"/>
    <property type="project" value="TreeGrafter"/>
</dbReference>
<sequence>MHGSMASSIGDLVSGRVESIRPTLGAFIDLGSGLTGLVSVRDVSAGAFNNLGEVLAVGHEVKAQVGALVSGVVESLYPGLGAFVDLGPGHLAFLREADVTGALLFFHNGLSGALAVGDSITAQCRAQARRQVKEVNRKAGHVWLSTKVLEPKRGDMAHSAKMVYERAEETWRLRRQKRLKPGELVYGKVTSVEPSGAWVDLGTTLPGFLHASRISSQHVASAADVLAVGDEVTALVRWTEEGSRVILSTKELEPERGDMLRDPKAVYARAEATDRRRRQALPKLGAVVSGLVEHIDPAQRAMIDLGGGLTGLLRNSDVSADPVGDLREVLALGAEVTAQVKGVDSETGCVWLTTSALERAPGDMLRNPSMVYERAEETARTHRPPLPKVGDLVSGLVEFIEPSLGALVNVGPGPLALLRREDVSEMWRELADTHDLEEVLPLGDEVKAQPGKLIYGKVTSVGPSGAWVDLGTTLAGFLHVSRISSGQVASAADVLAEGDEVKALVRYDQQEKRVILSTKELEPQPGTTDLGASDMLRDPKMVYTRAEKTARLRWAALPQARELVSGVVEYIQDKKLAFVDLGCGPLGMMSNWDVSSTPVKDIRTVLSVGDRVAAQVRRLEPETYRVWLNTRFLEPKPGDMLRDPKMVYERSEETAKMTKRPRGQAGKLAMTRNP</sequence>
<proteinExistence type="inferred from homology"/>
<evidence type="ECO:0000313" key="7">
    <source>
        <dbReference type="Proteomes" id="UP000075714"/>
    </source>
</evidence>
<dbReference type="GO" id="GO:1990904">
    <property type="term" value="C:ribonucleoprotein complex"/>
    <property type="evidence" value="ECO:0007669"/>
    <property type="project" value="UniProtKB-KW"/>
</dbReference>
<comment type="similarity">
    <text evidence="1">Belongs to the bacterial ribosomal protein bS1 family.</text>
</comment>
<dbReference type="PANTHER" id="PTHR10724:SF7">
    <property type="entry name" value="SMALL RIBOSOMAL SUBUNIT PROTEIN BS1C"/>
    <property type="match status" value="1"/>
</dbReference>
<feature type="domain" description="S1 motif" evidence="5">
    <location>
        <begin position="390"/>
        <end position="448"/>
    </location>
</feature>
<feature type="domain" description="S1 motif" evidence="5">
    <location>
        <begin position="182"/>
        <end position="250"/>
    </location>
</feature>
<feature type="domain" description="S1 motif" evidence="5">
    <location>
        <begin position="285"/>
        <end position="355"/>
    </location>
</feature>
<dbReference type="SUPFAM" id="SSF50249">
    <property type="entry name" value="Nucleic acid-binding proteins"/>
    <property type="match status" value="5"/>
</dbReference>
<name>A0A150G3E7_GONPE</name>
<evidence type="ECO:0000313" key="6">
    <source>
        <dbReference type="EMBL" id="KXZ44377.1"/>
    </source>
</evidence>
<dbReference type="STRING" id="33097.A0A150G3E7"/>
<dbReference type="Gene3D" id="2.40.50.140">
    <property type="entry name" value="Nucleic acid-binding proteins"/>
    <property type="match status" value="6"/>
</dbReference>
<dbReference type="Pfam" id="PF00575">
    <property type="entry name" value="S1"/>
    <property type="match status" value="4"/>
</dbReference>
<evidence type="ECO:0000256" key="3">
    <source>
        <dbReference type="ARBA" id="ARBA00023274"/>
    </source>
</evidence>
<feature type="region of interest" description="Disordered" evidence="4">
    <location>
        <begin position="649"/>
        <end position="674"/>
    </location>
</feature>
<dbReference type="InterPro" id="IPR003029">
    <property type="entry name" value="S1_domain"/>
</dbReference>
<feature type="domain" description="S1 motif" evidence="5">
    <location>
        <begin position="66"/>
        <end position="147"/>
    </location>
</feature>
<feature type="domain" description="S1 motif" evidence="5">
    <location>
        <begin position="451"/>
        <end position="519"/>
    </location>
</feature>
<feature type="domain" description="S1 motif" evidence="5">
    <location>
        <begin position="561"/>
        <end position="631"/>
    </location>
</feature>
<dbReference type="PANTHER" id="PTHR10724">
    <property type="entry name" value="30S RIBOSOMAL PROTEIN S1"/>
    <property type="match status" value="1"/>
</dbReference>
<evidence type="ECO:0000256" key="2">
    <source>
        <dbReference type="ARBA" id="ARBA00022980"/>
    </source>
</evidence>
<keyword evidence="2" id="KW-0689">Ribosomal protein</keyword>
<dbReference type="SMART" id="SM00316">
    <property type="entry name" value="S1"/>
    <property type="match status" value="5"/>
</dbReference>
<gene>
    <name evidence="6" type="ORF">GPECTOR_68g348</name>
</gene>
<reference evidence="7" key="1">
    <citation type="journal article" date="2016" name="Nat. Commun.">
        <title>The Gonium pectorale genome demonstrates co-option of cell cycle regulation during the evolution of multicellularity.</title>
        <authorList>
            <person name="Hanschen E.R."/>
            <person name="Marriage T.N."/>
            <person name="Ferris P.J."/>
            <person name="Hamaji T."/>
            <person name="Toyoda A."/>
            <person name="Fujiyama A."/>
            <person name="Neme R."/>
            <person name="Noguchi H."/>
            <person name="Minakuchi Y."/>
            <person name="Suzuki M."/>
            <person name="Kawai-Toyooka H."/>
            <person name="Smith D.R."/>
            <person name="Sparks H."/>
            <person name="Anderson J."/>
            <person name="Bakaric R."/>
            <person name="Luria V."/>
            <person name="Karger A."/>
            <person name="Kirschner M.W."/>
            <person name="Durand P.M."/>
            <person name="Michod R.E."/>
            <person name="Nozaki H."/>
            <person name="Olson B.J."/>
        </authorList>
    </citation>
    <scope>NUCLEOTIDE SEQUENCE [LARGE SCALE GENOMIC DNA]</scope>
    <source>
        <strain evidence="7">NIES-2863</strain>
    </source>
</reference>
<dbReference type="InterPro" id="IPR012340">
    <property type="entry name" value="NA-bd_OB-fold"/>
</dbReference>
<organism evidence="6 7">
    <name type="scientific">Gonium pectorale</name>
    <name type="common">Green alga</name>
    <dbReference type="NCBI Taxonomy" id="33097"/>
    <lineage>
        <taxon>Eukaryota</taxon>
        <taxon>Viridiplantae</taxon>
        <taxon>Chlorophyta</taxon>
        <taxon>core chlorophytes</taxon>
        <taxon>Chlorophyceae</taxon>
        <taxon>CS clade</taxon>
        <taxon>Chlamydomonadales</taxon>
        <taxon>Volvocaceae</taxon>
        <taxon>Gonium</taxon>
    </lineage>
</organism>
<dbReference type="Proteomes" id="UP000075714">
    <property type="component" value="Unassembled WGS sequence"/>
</dbReference>